<comment type="similarity">
    <text evidence="1">Belongs to the cytochrome c family.</text>
</comment>
<feature type="non-terminal residue" evidence="3">
    <location>
        <position position="76"/>
    </location>
</feature>
<dbReference type="PANTHER" id="PTHR11961">
    <property type="entry name" value="CYTOCHROME C"/>
    <property type="match status" value="1"/>
</dbReference>
<dbReference type="GO" id="GO:0020037">
    <property type="term" value="F:heme binding"/>
    <property type="evidence" value="ECO:0007669"/>
    <property type="project" value="InterPro"/>
</dbReference>
<dbReference type="EMBL" id="GL192811">
    <property type="protein sequence ID" value="EFB18346.1"/>
    <property type="molecule type" value="Genomic_DNA"/>
</dbReference>
<protein>
    <submittedName>
        <fullName evidence="3">Uncharacterized protein</fullName>
    </submittedName>
</protein>
<proteinExistence type="inferred from homology"/>
<feature type="region of interest" description="Disordered" evidence="2">
    <location>
        <begin position="1"/>
        <end position="25"/>
    </location>
</feature>
<gene>
    <name evidence="3" type="ORF">PANDA_010125</name>
</gene>
<evidence type="ECO:0000256" key="2">
    <source>
        <dbReference type="SAM" id="MobiDB-lite"/>
    </source>
</evidence>
<sequence length="76" mass="8182">PNLHGPFGQKSGQAPGFSCTDTNKNKGITRGEETLMEYLGNHKKSIPGTKMVFTGIKKTGEKADMIADLNKATKES</sequence>
<dbReference type="AlphaFoldDB" id="D2HGH2"/>
<accession>D2HGH2</accession>
<name>D2HGH2_AILME</name>
<dbReference type="InterPro" id="IPR002327">
    <property type="entry name" value="Cyt_c_1A/1B"/>
</dbReference>
<dbReference type="PRINTS" id="PR00604">
    <property type="entry name" value="CYTCHRMECIAB"/>
</dbReference>
<dbReference type="GO" id="GO:0009055">
    <property type="term" value="F:electron transfer activity"/>
    <property type="evidence" value="ECO:0007669"/>
    <property type="project" value="InterPro"/>
</dbReference>
<evidence type="ECO:0000256" key="1">
    <source>
        <dbReference type="ARBA" id="ARBA00006488"/>
    </source>
</evidence>
<feature type="non-terminal residue" evidence="3">
    <location>
        <position position="1"/>
    </location>
</feature>
<dbReference type="InParanoid" id="D2HGH2"/>
<dbReference type="SUPFAM" id="SSF46626">
    <property type="entry name" value="Cytochrome c"/>
    <property type="match status" value="1"/>
</dbReference>
<dbReference type="Gene3D" id="1.10.760.10">
    <property type="entry name" value="Cytochrome c-like domain"/>
    <property type="match status" value="1"/>
</dbReference>
<dbReference type="InterPro" id="IPR036909">
    <property type="entry name" value="Cyt_c-like_dom_sf"/>
</dbReference>
<evidence type="ECO:0000313" key="3">
    <source>
        <dbReference type="EMBL" id="EFB18346.1"/>
    </source>
</evidence>
<organism evidence="3">
    <name type="scientific">Ailuropoda melanoleuca</name>
    <name type="common">Giant panda</name>
    <dbReference type="NCBI Taxonomy" id="9646"/>
    <lineage>
        <taxon>Eukaryota</taxon>
        <taxon>Metazoa</taxon>
        <taxon>Chordata</taxon>
        <taxon>Craniata</taxon>
        <taxon>Vertebrata</taxon>
        <taxon>Euteleostomi</taxon>
        <taxon>Mammalia</taxon>
        <taxon>Eutheria</taxon>
        <taxon>Laurasiatheria</taxon>
        <taxon>Carnivora</taxon>
        <taxon>Caniformia</taxon>
        <taxon>Ursidae</taxon>
        <taxon>Ailuropoda</taxon>
    </lineage>
</organism>
<reference evidence="3" key="1">
    <citation type="journal article" date="2010" name="Nature">
        <title>The sequence and de novo assembly of the giant panda genome.</title>
        <authorList>
            <person name="Li R."/>
            <person name="Fan W."/>
            <person name="Tian G."/>
            <person name="Zhu H."/>
            <person name="He L."/>
            <person name="Cai J."/>
            <person name="Huang Q."/>
            <person name="Cai Q."/>
            <person name="Li B."/>
            <person name="Bai Y."/>
            <person name="Zhang Z."/>
            <person name="Zhang Y."/>
            <person name="Wang W."/>
            <person name="Li J."/>
            <person name="Wei F."/>
            <person name="Li H."/>
            <person name="Jian M."/>
            <person name="Li J."/>
            <person name="Zhang Z."/>
            <person name="Nielsen R."/>
            <person name="Li D."/>
            <person name="Gu W."/>
            <person name="Yang Z."/>
            <person name="Xuan Z."/>
            <person name="Ryder O.A."/>
            <person name="Leung F.C."/>
            <person name="Zhou Y."/>
            <person name="Cao J."/>
            <person name="Sun X."/>
            <person name="Fu Y."/>
            <person name="Fang X."/>
            <person name="Guo X."/>
            <person name="Wang B."/>
            <person name="Hou R."/>
            <person name="Shen F."/>
            <person name="Mu B."/>
            <person name="Ni P."/>
            <person name="Lin R."/>
            <person name="Qian W."/>
            <person name="Wang G."/>
            <person name="Yu C."/>
            <person name="Nie W."/>
            <person name="Wang J."/>
            <person name="Wu Z."/>
            <person name="Liang H."/>
            <person name="Min J."/>
            <person name="Wu Q."/>
            <person name="Cheng S."/>
            <person name="Ruan J."/>
            <person name="Wang M."/>
            <person name="Shi Z."/>
            <person name="Wen M."/>
            <person name="Liu B."/>
            <person name="Ren X."/>
            <person name="Zheng H."/>
            <person name="Dong D."/>
            <person name="Cook K."/>
            <person name="Shan G."/>
            <person name="Zhang H."/>
            <person name="Kosiol C."/>
            <person name="Xie X."/>
            <person name="Lu Z."/>
            <person name="Zheng H."/>
            <person name="Li Y."/>
            <person name="Steiner C.C."/>
            <person name="Lam T.T."/>
            <person name="Lin S."/>
            <person name="Zhang Q."/>
            <person name="Li G."/>
            <person name="Tian J."/>
            <person name="Gong T."/>
            <person name="Liu H."/>
            <person name="Zhang D."/>
            <person name="Fang L."/>
            <person name="Ye C."/>
            <person name="Zhang J."/>
            <person name="Hu W."/>
            <person name="Xu A."/>
            <person name="Ren Y."/>
            <person name="Zhang G."/>
            <person name="Bruford M.W."/>
            <person name="Li Q."/>
            <person name="Ma L."/>
            <person name="Guo Y."/>
            <person name="An N."/>
            <person name="Hu Y."/>
            <person name="Zheng Y."/>
            <person name="Shi Y."/>
            <person name="Li Z."/>
            <person name="Liu Q."/>
            <person name="Chen Y."/>
            <person name="Zhao J."/>
            <person name="Qu N."/>
            <person name="Zhao S."/>
            <person name="Tian F."/>
            <person name="Wang X."/>
            <person name="Wang H."/>
            <person name="Xu L."/>
            <person name="Liu X."/>
            <person name="Vinar T."/>
            <person name="Wang Y."/>
            <person name="Lam T.W."/>
            <person name="Yiu S.M."/>
            <person name="Liu S."/>
            <person name="Zhang H."/>
            <person name="Li D."/>
            <person name="Huang Y."/>
            <person name="Wang X."/>
            <person name="Yang G."/>
            <person name="Jiang Z."/>
            <person name="Wang J."/>
            <person name="Qin N."/>
            <person name="Li L."/>
            <person name="Li J."/>
            <person name="Bolund L."/>
            <person name="Kristiansen K."/>
            <person name="Wong G.K."/>
            <person name="Olson M."/>
            <person name="Zhang X."/>
            <person name="Li S."/>
            <person name="Yang H."/>
            <person name="Wang J."/>
            <person name="Wang J."/>
        </authorList>
    </citation>
    <scope>NUCLEOTIDE SEQUENCE [LARGE SCALE GENOMIC DNA]</scope>
</reference>